<comment type="caution">
    <text evidence="1">The sequence shown here is derived from an EMBL/GenBank/DDBJ whole genome shotgun (WGS) entry which is preliminary data.</text>
</comment>
<evidence type="ECO:0000313" key="1">
    <source>
        <dbReference type="EMBL" id="KAK9098826.1"/>
    </source>
</evidence>
<protein>
    <submittedName>
        <fullName evidence="1">Uncharacterized protein</fullName>
    </submittedName>
</protein>
<evidence type="ECO:0000313" key="2">
    <source>
        <dbReference type="Proteomes" id="UP001420932"/>
    </source>
</evidence>
<dbReference type="AlphaFoldDB" id="A0AAP0ESI0"/>
<sequence length="60" mass="7031">MWLKNLYDNAKTIKEIMVSFTSGEEVCREADELLERICLIRNGALRDEEHSLRDQSVEMT</sequence>
<reference evidence="1 2" key="1">
    <citation type="submission" date="2024-01" db="EMBL/GenBank/DDBJ databases">
        <title>Genome assemblies of Stephania.</title>
        <authorList>
            <person name="Yang L."/>
        </authorList>
    </citation>
    <scope>NUCLEOTIDE SEQUENCE [LARGE SCALE GENOMIC DNA]</scope>
    <source>
        <strain evidence="1">YNDBR</strain>
        <tissue evidence="1">Leaf</tissue>
    </source>
</reference>
<organism evidence="1 2">
    <name type="scientific">Stephania yunnanensis</name>
    <dbReference type="NCBI Taxonomy" id="152371"/>
    <lineage>
        <taxon>Eukaryota</taxon>
        <taxon>Viridiplantae</taxon>
        <taxon>Streptophyta</taxon>
        <taxon>Embryophyta</taxon>
        <taxon>Tracheophyta</taxon>
        <taxon>Spermatophyta</taxon>
        <taxon>Magnoliopsida</taxon>
        <taxon>Ranunculales</taxon>
        <taxon>Menispermaceae</taxon>
        <taxon>Menispermoideae</taxon>
        <taxon>Cissampelideae</taxon>
        <taxon>Stephania</taxon>
    </lineage>
</organism>
<accession>A0AAP0ESI0</accession>
<dbReference type="EMBL" id="JBBNAF010000011">
    <property type="protein sequence ID" value="KAK9098826.1"/>
    <property type="molecule type" value="Genomic_DNA"/>
</dbReference>
<gene>
    <name evidence="1" type="ORF">Syun_025871</name>
</gene>
<name>A0AAP0ESI0_9MAGN</name>
<dbReference type="Proteomes" id="UP001420932">
    <property type="component" value="Unassembled WGS sequence"/>
</dbReference>
<keyword evidence="2" id="KW-1185">Reference proteome</keyword>
<proteinExistence type="predicted"/>